<gene>
    <name evidence="1" type="ORF">OS242_09915</name>
</gene>
<dbReference type="InterPro" id="IPR011749">
    <property type="entry name" value="CHP02243"/>
</dbReference>
<dbReference type="NCBIfam" id="TIGR02243">
    <property type="entry name" value="putative baseplate assembly protein"/>
    <property type="match status" value="1"/>
</dbReference>
<keyword evidence="2" id="KW-1185">Reference proteome</keyword>
<evidence type="ECO:0000313" key="1">
    <source>
        <dbReference type="EMBL" id="MCX7570278.1"/>
    </source>
</evidence>
<sequence length="726" mass="81478">MLPVPNLDDRLFEEIVGDARKMIPKLFPQWTDENAHDPGITMMELFSWLAEMQQYYLNRVTRKNELKFLKLLGVQLRPAACARTDVTFDRIGSHLRLPPGMKLEANDLTFETEEGLWLLPARIERVLVQTDADAYDFTSANGNGKVTYFAFGAEARKGNRLLVGFDQELPSGRPFALTVRLYEGYPIPMGPLTEEHGDVCHPSARVVWSYFGEAGWQEIEPLQDETAHLSRSGRITFTLPAAMRETTVHPATDLPRYWLRCTVEQAGYELPPKVEVIELNTISAVHRDTQSETFSFDSEGTAEQTFTVEHALAFFEEVEVQVRAGEDGTWRSWAFDAEREAEAAVTKIRCLETPPAGADTVRVIAFTGEFAADRWIGRSNGLPKQRFLLPFQQVLPETMLLQVGVRDPFTGEQLWEDWTCVEDFDRSEAEDRHFLYLPETGEIVFGDNEAGLIPESDEEPNLRLIRLALGGGVRGNVQKGLIRAVEADDAPYATLGVHNRDHAYGGAERETLEEAKARIRRDLKQSHRAVADADFERIAKRTPGLRVARAKAIPHYRVGMREGSPAADNVVTVVAVPYNEEKKPLPSPGFLQTVQEYVDRHRLLTTEVEVVPPVYVAVTVQASVVVDPARQAQARAQIQEALHRCLDPLNDEDHSTGWAFGQPVYRADVYSVIHGLPGVEYIQDLRLEASGPGSYVDASGDVRLPLHGLVYSGEHRIEWILLDSRS</sequence>
<name>A0ABT3X2T5_9BACL</name>
<dbReference type="Proteomes" id="UP001208017">
    <property type="component" value="Unassembled WGS sequence"/>
</dbReference>
<accession>A0ABT3X2T5</accession>
<evidence type="ECO:0000313" key="2">
    <source>
        <dbReference type="Proteomes" id="UP001208017"/>
    </source>
</evidence>
<proteinExistence type="predicted"/>
<reference evidence="1 2" key="1">
    <citation type="submission" date="2022-11" db="EMBL/GenBank/DDBJ databases">
        <title>Study of microbial diversity in lake waters.</title>
        <authorList>
            <person name="Zhang J."/>
        </authorList>
    </citation>
    <scope>NUCLEOTIDE SEQUENCE [LARGE SCALE GENOMIC DNA]</scope>
    <source>
        <strain evidence="1 2">DT12</strain>
    </source>
</reference>
<protein>
    <submittedName>
        <fullName evidence="1">Baseplate assembly protein</fullName>
    </submittedName>
</protein>
<comment type="caution">
    <text evidence="1">The sequence shown here is derived from an EMBL/GenBank/DDBJ whole genome shotgun (WGS) entry which is preliminary data.</text>
</comment>
<organism evidence="1 2">
    <name type="scientific">Tumebacillus lacus</name>
    <dbReference type="NCBI Taxonomy" id="2995335"/>
    <lineage>
        <taxon>Bacteria</taxon>
        <taxon>Bacillati</taxon>
        <taxon>Bacillota</taxon>
        <taxon>Bacilli</taxon>
        <taxon>Bacillales</taxon>
        <taxon>Alicyclobacillaceae</taxon>
        <taxon>Tumebacillus</taxon>
    </lineage>
</organism>
<dbReference type="EMBL" id="JAPMLT010000004">
    <property type="protein sequence ID" value="MCX7570278.1"/>
    <property type="molecule type" value="Genomic_DNA"/>
</dbReference>
<dbReference type="RefSeq" id="WP_267151526.1">
    <property type="nucleotide sequence ID" value="NZ_JAPMLT010000004.1"/>
</dbReference>